<proteinExistence type="predicted"/>
<dbReference type="Gene3D" id="3.40.1810.10">
    <property type="entry name" value="Transcription factor, MADS-box"/>
    <property type="match status" value="1"/>
</dbReference>
<keyword evidence="8" id="KW-1185">Reference proteome</keyword>
<dbReference type="PROSITE" id="PS50066">
    <property type="entry name" value="MADS_BOX_2"/>
    <property type="match status" value="1"/>
</dbReference>
<dbReference type="InterPro" id="IPR036879">
    <property type="entry name" value="TF_MADSbox_sf"/>
</dbReference>
<accession>A0AAD5IHM9</accession>
<keyword evidence="2" id="KW-0805">Transcription regulation</keyword>
<comment type="subcellular location">
    <subcellularLocation>
        <location evidence="1">Nucleus</location>
    </subcellularLocation>
</comment>
<evidence type="ECO:0000313" key="8">
    <source>
        <dbReference type="Proteomes" id="UP001064489"/>
    </source>
</evidence>
<dbReference type="GO" id="GO:0046983">
    <property type="term" value="F:protein dimerization activity"/>
    <property type="evidence" value="ECO:0007669"/>
    <property type="project" value="InterPro"/>
</dbReference>
<protein>
    <recommendedName>
        <fullName evidence="6">MADS-box domain-containing protein</fullName>
    </recommendedName>
</protein>
<evidence type="ECO:0000256" key="3">
    <source>
        <dbReference type="ARBA" id="ARBA00023125"/>
    </source>
</evidence>
<organism evidence="7 8">
    <name type="scientific">Acer negundo</name>
    <name type="common">Box elder</name>
    <dbReference type="NCBI Taxonomy" id="4023"/>
    <lineage>
        <taxon>Eukaryota</taxon>
        <taxon>Viridiplantae</taxon>
        <taxon>Streptophyta</taxon>
        <taxon>Embryophyta</taxon>
        <taxon>Tracheophyta</taxon>
        <taxon>Spermatophyta</taxon>
        <taxon>Magnoliopsida</taxon>
        <taxon>eudicotyledons</taxon>
        <taxon>Gunneridae</taxon>
        <taxon>Pentapetalae</taxon>
        <taxon>rosids</taxon>
        <taxon>malvids</taxon>
        <taxon>Sapindales</taxon>
        <taxon>Sapindaceae</taxon>
        <taxon>Hippocastanoideae</taxon>
        <taxon>Acereae</taxon>
        <taxon>Acer</taxon>
    </lineage>
</organism>
<dbReference type="InterPro" id="IPR002100">
    <property type="entry name" value="TF_MADSbox"/>
</dbReference>
<evidence type="ECO:0000256" key="4">
    <source>
        <dbReference type="ARBA" id="ARBA00023163"/>
    </source>
</evidence>
<dbReference type="AlphaFoldDB" id="A0AAD5IHM9"/>
<dbReference type="Pfam" id="PF00319">
    <property type="entry name" value="SRF-TF"/>
    <property type="match status" value="1"/>
</dbReference>
<feature type="domain" description="MADS-box" evidence="6">
    <location>
        <begin position="1"/>
        <end position="51"/>
    </location>
</feature>
<gene>
    <name evidence="7" type="ORF">LWI28_005631</name>
</gene>
<dbReference type="PRINTS" id="PR00404">
    <property type="entry name" value="MADSDOMAIN"/>
</dbReference>
<evidence type="ECO:0000256" key="5">
    <source>
        <dbReference type="ARBA" id="ARBA00023242"/>
    </source>
</evidence>
<evidence type="ECO:0000256" key="2">
    <source>
        <dbReference type="ARBA" id="ARBA00023015"/>
    </source>
</evidence>
<keyword evidence="4" id="KW-0804">Transcription</keyword>
<dbReference type="SMART" id="SM00432">
    <property type="entry name" value="MADS"/>
    <property type="match status" value="1"/>
</dbReference>
<sequence>MGRGKLVLKLIENEKSRMTTYQKRKKGLKKKAKEFATLCGVPTCMIIYGPKLKNRPLEVDVWPKEASEFMEVVNLYRDRGFSSRGVKAYSLFDFFNERKRKVDDKVNKVRRSNLESKFPSCWDNRLNSLSVDQLRALLVTFDNNIEVARRKIAMIKGDQKVLDCPKSEIVGGNSYSSQSALSPCNHNHQKHIELDELMMISKQSNISSVKTLDQRPRYHMLPYDLSPNNNQMMIGGDHNQLGQFGGVSGGNASAYGQVVLQPTLFFDQPAVIVDNVMINNQRAMYFYGTSMQTLQLHYEQQCPLPLPSNNSSQMYGSHQHHHQYFNDFYRDMNEFGIKHETGKQ</sequence>
<reference evidence="7" key="2">
    <citation type="submission" date="2023-02" db="EMBL/GenBank/DDBJ databases">
        <authorList>
            <person name="Swenson N.G."/>
            <person name="Wegrzyn J.L."/>
            <person name="Mcevoy S.L."/>
        </authorList>
    </citation>
    <scope>NUCLEOTIDE SEQUENCE</scope>
    <source>
        <strain evidence="7">91603</strain>
        <tissue evidence="7">Leaf</tissue>
    </source>
</reference>
<dbReference type="InterPro" id="IPR050142">
    <property type="entry name" value="MADS-box/MEF2_TF"/>
</dbReference>
<evidence type="ECO:0000313" key="7">
    <source>
        <dbReference type="EMBL" id="KAI9164984.1"/>
    </source>
</evidence>
<evidence type="ECO:0000259" key="6">
    <source>
        <dbReference type="PROSITE" id="PS50066"/>
    </source>
</evidence>
<reference evidence="7" key="1">
    <citation type="journal article" date="2022" name="Plant J.">
        <title>Strategies of tolerance reflected in two North American maple genomes.</title>
        <authorList>
            <person name="McEvoy S.L."/>
            <person name="Sezen U.U."/>
            <person name="Trouern-Trend A."/>
            <person name="McMahon S.M."/>
            <person name="Schaberg P.G."/>
            <person name="Yang J."/>
            <person name="Wegrzyn J.L."/>
            <person name="Swenson N.G."/>
        </authorList>
    </citation>
    <scope>NUCLEOTIDE SEQUENCE</scope>
    <source>
        <strain evidence="7">91603</strain>
    </source>
</reference>
<keyword evidence="5" id="KW-0539">Nucleus</keyword>
<evidence type="ECO:0000256" key="1">
    <source>
        <dbReference type="ARBA" id="ARBA00004123"/>
    </source>
</evidence>
<keyword evidence="3" id="KW-0238">DNA-binding</keyword>
<dbReference type="SUPFAM" id="SSF55455">
    <property type="entry name" value="SRF-like"/>
    <property type="match status" value="1"/>
</dbReference>
<dbReference type="PANTHER" id="PTHR48019">
    <property type="entry name" value="SERUM RESPONSE FACTOR HOMOLOG"/>
    <property type="match status" value="1"/>
</dbReference>
<comment type="caution">
    <text evidence="7">The sequence shown here is derived from an EMBL/GenBank/DDBJ whole genome shotgun (WGS) entry which is preliminary data.</text>
</comment>
<dbReference type="GO" id="GO:0003677">
    <property type="term" value="F:DNA binding"/>
    <property type="evidence" value="ECO:0007669"/>
    <property type="project" value="UniProtKB-KW"/>
</dbReference>
<dbReference type="Proteomes" id="UP001064489">
    <property type="component" value="Chromosome 10"/>
</dbReference>
<name>A0AAD5IHM9_ACENE</name>
<dbReference type="EMBL" id="JAJSOW010000105">
    <property type="protein sequence ID" value="KAI9164984.1"/>
    <property type="molecule type" value="Genomic_DNA"/>
</dbReference>
<dbReference type="GO" id="GO:0005634">
    <property type="term" value="C:nucleus"/>
    <property type="evidence" value="ECO:0007669"/>
    <property type="project" value="UniProtKB-SubCell"/>
</dbReference>